<dbReference type="HOGENOM" id="CLU_3220899_0_0_6"/>
<dbReference type="AlphaFoldDB" id="I3UWH9"/>
<organism evidence="1 2">
    <name type="scientific">Pseudomonas putida ND6</name>
    <dbReference type="NCBI Taxonomy" id="231023"/>
    <lineage>
        <taxon>Bacteria</taxon>
        <taxon>Pseudomonadati</taxon>
        <taxon>Pseudomonadota</taxon>
        <taxon>Gammaproteobacteria</taxon>
        <taxon>Pseudomonadales</taxon>
        <taxon>Pseudomonadaceae</taxon>
        <taxon>Pseudomonas</taxon>
    </lineage>
</organism>
<evidence type="ECO:0000313" key="2">
    <source>
        <dbReference type="Proteomes" id="UP000005268"/>
    </source>
</evidence>
<dbReference type="KEGG" id="ppi:YSA_05687"/>
<accession>I3UWH9</accession>
<sequence>MFIQWGRGLGLRGHARSHRYSTGFKGCGVPVGAGVPAKGPEWLL</sequence>
<protein>
    <submittedName>
        <fullName evidence="1">Uncharacterized protein</fullName>
    </submittedName>
</protein>
<name>I3UWH9_PSEPU</name>
<evidence type="ECO:0000313" key="1">
    <source>
        <dbReference type="EMBL" id="AFK69850.1"/>
    </source>
</evidence>
<dbReference type="PATRIC" id="fig|231023.4.peg.2729"/>
<gene>
    <name evidence="1" type="ORF">YSA_05687</name>
</gene>
<reference evidence="1 2" key="1">
    <citation type="journal article" date="2012" name="J. Bacteriol.">
        <title>Complete Genome Sequence of the Naphthalene-Degrading Pseudomonas putida Strain ND6.</title>
        <authorList>
            <person name="Li S."/>
            <person name="Zhao H."/>
            <person name="Li Y."/>
            <person name="Niu S."/>
            <person name="Cai B."/>
        </authorList>
    </citation>
    <scope>NUCLEOTIDE SEQUENCE [LARGE SCALE GENOMIC DNA]</scope>
    <source>
        <strain evidence="1 2">ND6</strain>
    </source>
</reference>
<dbReference type="Proteomes" id="UP000005268">
    <property type="component" value="Chromosome"/>
</dbReference>
<dbReference type="EMBL" id="CP003588">
    <property type="protein sequence ID" value="AFK69850.1"/>
    <property type="molecule type" value="Genomic_DNA"/>
</dbReference>
<proteinExistence type="predicted"/>